<dbReference type="PANTHER" id="PTHR24637:SF421">
    <property type="entry name" value="CUTICLE COLLAGEN DPY-2"/>
    <property type="match status" value="1"/>
</dbReference>
<comment type="caution">
    <text evidence="2">The sequence shown here is derived from an EMBL/GenBank/DDBJ whole genome shotgun (WGS) entry which is preliminary data.</text>
</comment>
<dbReference type="STRING" id="553973.CLOHYLEM_06806"/>
<accession>C0C3Z3</accession>
<keyword evidence="2" id="KW-0176">Collagen</keyword>
<dbReference type="Proteomes" id="UP000004893">
    <property type="component" value="Unassembled WGS sequence"/>
</dbReference>
<evidence type="ECO:0000313" key="3">
    <source>
        <dbReference type="Proteomes" id="UP000004893"/>
    </source>
</evidence>
<dbReference type="PANTHER" id="PTHR24637">
    <property type="entry name" value="COLLAGEN"/>
    <property type="match status" value="1"/>
</dbReference>
<organism evidence="2 3">
    <name type="scientific">[Clostridium] hylemonae DSM 15053</name>
    <dbReference type="NCBI Taxonomy" id="553973"/>
    <lineage>
        <taxon>Bacteria</taxon>
        <taxon>Bacillati</taxon>
        <taxon>Bacillota</taxon>
        <taxon>Clostridia</taxon>
        <taxon>Lachnospirales</taxon>
        <taxon>Lachnospiraceae</taxon>
    </lineage>
</organism>
<reference evidence="2" key="1">
    <citation type="submission" date="2009-02" db="EMBL/GenBank/DDBJ databases">
        <authorList>
            <person name="Fulton L."/>
            <person name="Clifton S."/>
            <person name="Fulton B."/>
            <person name="Xu J."/>
            <person name="Minx P."/>
            <person name="Pepin K.H."/>
            <person name="Johnson M."/>
            <person name="Bhonagiri V."/>
            <person name="Nash W.E."/>
            <person name="Mardis E.R."/>
            <person name="Wilson R.K."/>
        </authorList>
    </citation>
    <scope>NUCLEOTIDE SEQUENCE [LARGE SCALE GENOMIC DNA]</scope>
    <source>
        <strain evidence="2">DSM 15053</strain>
    </source>
</reference>
<dbReference type="EMBL" id="ABYI02000031">
    <property type="protein sequence ID" value="EEG73151.1"/>
    <property type="molecule type" value="Genomic_DNA"/>
</dbReference>
<protein>
    <submittedName>
        <fullName evidence="2">Collagen triple helix repeat protein</fullName>
    </submittedName>
</protein>
<evidence type="ECO:0000256" key="1">
    <source>
        <dbReference type="SAM" id="MobiDB-lite"/>
    </source>
</evidence>
<reference evidence="2" key="2">
    <citation type="submission" date="2013-06" db="EMBL/GenBank/DDBJ databases">
        <title>Draft genome sequence of Clostridium hylemonae (DSM 15053).</title>
        <authorList>
            <person name="Sudarsanam P."/>
            <person name="Ley R."/>
            <person name="Guruge J."/>
            <person name="Turnbaugh P.J."/>
            <person name="Mahowald M."/>
            <person name="Liep D."/>
            <person name="Gordon J."/>
        </authorList>
    </citation>
    <scope>NUCLEOTIDE SEQUENCE</scope>
    <source>
        <strain evidence="2">DSM 15053</strain>
    </source>
</reference>
<dbReference type="Gene3D" id="2.60.120.220">
    <property type="entry name" value="Satellite virus coat domain"/>
    <property type="match status" value="1"/>
</dbReference>
<name>C0C3Z3_9FIRM</name>
<dbReference type="eggNOG" id="COG2931">
    <property type="taxonomic scope" value="Bacteria"/>
</dbReference>
<evidence type="ECO:0000313" key="2">
    <source>
        <dbReference type="EMBL" id="EEG73151.1"/>
    </source>
</evidence>
<feature type="compositionally biased region" description="Low complexity" evidence="1">
    <location>
        <begin position="83"/>
        <end position="158"/>
    </location>
</feature>
<keyword evidence="3" id="KW-1185">Reference proteome</keyword>
<dbReference type="HOGENOM" id="CLU_072521_0_0_9"/>
<feature type="region of interest" description="Disordered" evidence="1">
    <location>
        <begin position="59"/>
        <end position="188"/>
    </location>
</feature>
<dbReference type="AlphaFoldDB" id="C0C3Z3"/>
<gene>
    <name evidence="2" type="ORF">CLOHYLEM_06806</name>
</gene>
<proteinExistence type="predicted"/>
<sequence>MHLQKHKEEHKMEENKNFIPEIYIGENGNWFINNYDTGVKARGDDGITPHIGANGNWFLGDTDTGVEATGPKGDKGDPGPAGPQGLTGAAGPQGATGPQGLTGPQGPTGATGPQGATGPKGDTGAAGPQGPIGAAGPKGDPGAAGVQGPAGAAGPQGPKGEKGDTGAVGPAGPKGDKGEQGPAGPVHIANNLITDTEGFALDARQGRELNEELQAISGRVNSGVLNIGSYLKPSNDILAEALNTEYMFSLISSGEFTTNVPNTYYRYTLGIVLRRKSDQITVILFGRDNGLATNRWDGTSWSGWKIR</sequence>